<gene>
    <name evidence="1" type="ORF">AB0I59_19935</name>
</gene>
<organism evidence="1 2">
    <name type="scientific">Microtetraspora glauca</name>
    <dbReference type="NCBI Taxonomy" id="1996"/>
    <lineage>
        <taxon>Bacteria</taxon>
        <taxon>Bacillati</taxon>
        <taxon>Actinomycetota</taxon>
        <taxon>Actinomycetes</taxon>
        <taxon>Streptosporangiales</taxon>
        <taxon>Streptosporangiaceae</taxon>
        <taxon>Microtetraspora</taxon>
    </lineage>
</organism>
<evidence type="ECO:0008006" key="3">
    <source>
        <dbReference type="Google" id="ProtNLM"/>
    </source>
</evidence>
<evidence type="ECO:0000313" key="1">
    <source>
        <dbReference type="EMBL" id="MEV0970904.1"/>
    </source>
</evidence>
<comment type="caution">
    <text evidence="1">The sequence shown here is derived from an EMBL/GenBank/DDBJ whole genome shotgun (WGS) entry which is preliminary data.</text>
</comment>
<proteinExistence type="predicted"/>
<protein>
    <recommendedName>
        <fullName evidence="3">SMI1/KNR4 family protein</fullName>
    </recommendedName>
</protein>
<dbReference type="Proteomes" id="UP001551675">
    <property type="component" value="Unassembled WGS sequence"/>
</dbReference>
<keyword evidence="2" id="KW-1185">Reference proteome</keyword>
<sequence>MAEMVGSAAHGAALAERVVEAVRREPGRSVLACQDVPWVAGTARPMPADALAEAVFPSGRPLPPSLRAWLEFDTSLLERFGWFAPGGGFAPRPLDRLVGEEMGTHWGECFAPLADRFAECFLLPGGSDSRRVLAVGEPDSEGECPVLAVDVDDLPFTGLMYPGFDVYLAHAVGIVRRDLPSYTALAGDTVYGPRMREHSAHWFAGEVYAEYPF</sequence>
<reference evidence="1 2" key="1">
    <citation type="submission" date="2024-06" db="EMBL/GenBank/DDBJ databases">
        <title>The Natural Products Discovery Center: Release of the First 8490 Sequenced Strains for Exploring Actinobacteria Biosynthetic Diversity.</title>
        <authorList>
            <person name="Kalkreuter E."/>
            <person name="Kautsar S.A."/>
            <person name="Yang D."/>
            <person name="Bader C.D."/>
            <person name="Teijaro C.N."/>
            <person name="Fluegel L."/>
            <person name="Davis C.M."/>
            <person name="Simpson J.R."/>
            <person name="Lauterbach L."/>
            <person name="Steele A.D."/>
            <person name="Gui C."/>
            <person name="Meng S."/>
            <person name="Li G."/>
            <person name="Viehrig K."/>
            <person name="Ye F."/>
            <person name="Su P."/>
            <person name="Kiefer A.F."/>
            <person name="Nichols A."/>
            <person name="Cepeda A.J."/>
            <person name="Yan W."/>
            <person name="Fan B."/>
            <person name="Jiang Y."/>
            <person name="Adhikari A."/>
            <person name="Zheng C.-J."/>
            <person name="Schuster L."/>
            <person name="Cowan T.M."/>
            <person name="Smanski M.J."/>
            <person name="Chevrette M.G."/>
            <person name="De Carvalho L.P.S."/>
            <person name="Shen B."/>
        </authorList>
    </citation>
    <scope>NUCLEOTIDE SEQUENCE [LARGE SCALE GENOMIC DNA]</scope>
    <source>
        <strain evidence="1 2">NPDC050100</strain>
    </source>
</reference>
<accession>A0ABV3GH70</accession>
<evidence type="ECO:0000313" key="2">
    <source>
        <dbReference type="Proteomes" id="UP001551675"/>
    </source>
</evidence>
<dbReference type="EMBL" id="JBFALK010000010">
    <property type="protein sequence ID" value="MEV0970904.1"/>
    <property type="molecule type" value="Genomic_DNA"/>
</dbReference>
<name>A0ABV3GH70_MICGL</name>
<dbReference type="RefSeq" id="WP_358134658.1">
    <property type="nucleotide sequence ID" value="NZ_JBFALK010000010.1"/>
</dbReference>